<feature type="transmembrane region" description="Helical" evidence="1">
    <location>
        <begin position="6"/>
        <end position="24"/>
    </location>
</feature>
<comment type="caution">
    <text evidence="2">The sequence shown here is derived from an EMBL/GenBank/DDBJ whole genome shotgun (WGS) entry which is preliminary data.</text>
</comment>
<evidence type="ECO:0000313" key="2">
    <source>
        <dbReference type="EMBL" id="RZH66915.1"/>
    </source>
</evidence>
<keyword evidence="1" id="KW-0812">Transmembrane</keyword>
<keyword evidence="1" id="KW-0472">Membrane</keyword>
<accession>A0A482XYF3</accession>
<proteinExistence type="predicted"/>
<sequence>MSIAIGHFAFGAAMTTLVVTYLVPTDRYPRTVILLGGGWAMLPDVHWISPIAAERLSQLHRTSVLTDIFWLHRTWDRVDPTDSKSIAAVLLAFLIVATAIAERRDYRAPASVRAAYREQSPSESTD</sequence>
<dbReference type="RefSeq" id="WP_130171199.1">
    <property type="nucleotide sequence ID" value="NZ_SHMR01000007.1"/>
</dbReference>
<reference evidence="2 3" key="1">
    <citation type="submission" date="2019-02" db="EMBL/GenBank/DDBJ databases">
        <title>Genome analysis provides insights into bioremediation potentialities and Haloocin production by Natrinema altunense strain 4.1R isolated from Chott Douz in Tunisian desert.</title>
        <authorList>
            <person name="Najjari A."/>
            <person name="Youssef N."/>
            <person name="Ben Dhia O."/>
            <person name="Ferjani R."/>
            <person name="El Hidri D."/>
            <person name="Ouzari H.I."/>
            <person name="Cherif A."/>
        </authorList>
    </citation>
    <scope>NUCLEOTIDE SEQUENCE [LARGE SCALE GENOMIC DNA]</scope>
    <source>
        <strain evidence="2 3">4.1R</strain>
    </source>
</reference>
<evidence type="ECO:0000256" key="1">
    <source>
        <dbReference type="SAM" id="Phobius"/>
    </source>
</evidence>
<evidence type="ECO:0000313" key="3">
    <source>
        <dbReference type="Proteomes" id="UP000292704"/>
    </source>
</evidence>
<dbReference type="OrthoDB" id="236291at2157"/>
<dbReference type="EMBL" id="SHMR01000007">
    <property type="protein sequence ID" value="RZH66915.1"/>
    <property type="molecule type" value="Genomic_DNA"/>
</dbReference>
<dbReference type="STRING" id="222984.GCA_000731985_01547"/>
<name>A0A482XYF3_9EURY</name>
<dbReference type="AlphaFoldDB" id="A0A482XYF3"/>
<keyword evidence="1" id="KW-1133">Transmembrane helix</keyword>
<gene>
    <name evidence="2" type="ORF">ELS17_14155</name>
</gene>
<protein>
    <submittedName>
        <fullName evidence="2">Uncharacterized protein</fullName>
    </submittedName>
</protein>
<organism evidence="2 3">
    <name type="scientific">Natrinema altunense</name>
    <dbReference type="NCBI Taxonomy" id="222984"/>
    <lineage>
        <taxon>Archaea</taxon>
        <taxon>Methanobacteriati</taxon>
        <taxon>Methanobacteriota</taxon>
        <taxon>Stenosarchaea group</taxon>
        <taxon>Halobacteria</taxon>
        <taxon>Halobacteriales</taxon>
        <taxon>Natrialbaceae</taxon>
        <taxon>Natrinema</taxon>
    </lineage>
</organism>
<dbReference type="Proteomes" id="UP000292704">
    <property type="component" value="Unassembled WGS sequence"/>
</dbReference>